<gene>
    <name evidence="1" type="ORF">PGTUg99_035890</name>
</gene>
<reference evidence="1 2" key="1">
    <citation type="submission" date="2019-05" db="EMBL/GenBank/DDBJ databases">
        <title>Emergence of the Ug99 lineage of the wheat stem rust pathogen through somatic hybridization.</title>
        <authorList>
            <person name="Li F."/>
            <person name="Upadhyaya N.M."/>
            <person name="Sperschneider J."/>
            <person name="Matny O."/>
            <person name="Nguyen-Phuc H."/>
            <person name="Mago R."/>
            <person name="Raley C."/>
            <person name="Miller M.E."/>
            <person name="Silverstein K.A.T."/>
            <person name="Henningsen E."/>
            <person name="Hirsch C.D."/>
            <person name="Visser B."/>
            <person name="Pretorius Z.A."/>
            <person name="Steffenson B.J."/>
            <person name="Schwessinger B."/>
            <person name="Dodds P.N."/>
            <person name="Figueroa M."/>
        </authorList>
    </citation>
    <scope>NUCLEOTIDE SEQUENCE [LARGE SCALE GENOMIC DNA]</scope>
    <source>
        <strain evidence="1 2">Ug99</strain>
    </source>
</reference>
<proteinExistence type="predicted"/>
<dbReference type="AlphaFoldDB" id="A0A5B0P4N7"/>
<organism evidence="1 2">
    <name type="scientific">Puccinia graminis f. sp. tritici</name>
    <dbReference type="NCBI Taxonomy" id="56615"/>
    <lineage>
        <taxon>Eukaryota</taxon>
        <taxon>Fungi</taxon>
        <taxon>Dikarya</taxon>
        <taxon>Basidiomycota</taxon>
        <taxon>Pucciniomycotina</taxon>
        <taxon>Pucciniomycetes</taxon>
        <taxon>Pucciniales</taxon>
        <taxon>Pucciniaceae</taxon>
        <taxon>Puccinia</taxon>
    </lineage>
</organism>
<evidence type="ECO:0000313" key="2">
    <source>
        <dbReference type="Proteomes" id="UP000325313"/>
    </source>
</evidence>
<comment type="caution">
    <text evidence="1">The sequence shown here is derived from an EMBL/GenBank/DDBJ whole genome shotgun (WGS) entry which is preliminary data.</text>
</comment>
<protein>
    <submittedName>
        <fullName evidence="1">Uncharacterized protein</fullName>
    </submittedName>
</protein>
<evidence type="ECO:0000313" key="1">
    <source>
        <dbReference type="EMBL" id="KAA1095946.1"/>
    </source>
</evidence>
<sequence>MNLDRFQFTLTQNGYTVVHYEGGPTSKSIRGIQSFQMTRWFPHHYFMEKINPELLEIEKKFLEIVIVYNQTDND</sequence>
<accession>A0A5B0P4N7</accession>
<dbReference type="EMBL" id="VDEP01000371">
    <property type="protein sequence ID" value="KAA1095946.1"/>
    <property type="molecule type" value="Genomic_DNA"/>
</dbReference>
<dbReference type="Proteomes" id="UP000325313">
    <property type="component" value="Unassembled WGS sequence"/>
</dbReference>
<name>A0A5B0P4N7_PUCGR</name>